<organism evidence="3 4">
    <name type="scientific">Candidatus Falkowbacteria bacterium RIFOXYA2_FULL_47_19</name>
    <dbReference type="NCBI Taxonomy" id="1797994"/>
    <lineage>
        <taxon>Bacteria</taxon>
        <taxon>Candidatus Falkowiibacteriota</taxon>
    </lineage>
</organism>
<dbReference type="AlphaFoldDB" id="A0A1F5SIB0"/>
<evidence type="ECO:0000256" key="1">
    <source>
        <dbReference type="SAM" id="MobiDB-lite"/>
    </source>
</evidence>
<sequence length="575" mass="63626">MNDTIRQILDDIYKLDPELKKHEPELIKVVDNLLKTRPETEYNDDFVKALRADIMAKAQSLKEKPVTLRFWQFPKLSYFFGGAILGVALVIAAVSYFDRPGSLALKSEPDAVRPRIDRLASGAFGSLAGLESDGGKSASDLGESGTMSSRQNSPPPAAEQEAAMEDTASFYGTDADKGSAKIAPEMAPLGMGGGGGLDARSMIVPPYEWTNYKYEYTGEALAAPAAELPVYKRKIDPKVPGDLTGLIDGGQTPYLDLNKFRNLRMTSLSASEDRNYGYTLYFDFLNGMANIDMQWEKWPQPGRDCRDQACFDDLRLKAEDVPADQELIRIADSFLGEYGIDKSDFGPGEVRNEWRTMYGAAEIKSDIWIPDTVTVVYSLKIKDQTVYEESGYTTGLNVSVNIREKRVSNMYGLKTLNFESSDYAMETDTDLIRRLAERGGNWWGPGIMDSGKTVTVKLGAPKVELISYWRYDQKSGRGEELYIPAYIFPILNKEDAPNLYRDNIVVPLVREIIDEQEKRWQENPPMPLIEPMLKEEGAAGSGGGETGANAGGSVAPAEPMILGIPEASREDAPVK</sequence>
<keyword evidence="2" id="KW-1133">Transmembrane helix</keyword>
<feature type="region of interest" description="Disordered" evidence="1">
    <location>
        <begin position="130"/>
        <end position="163"/>
    </location>
</feature>
<dbReference type="EMBL" id="MFGB01000016">
    <property type="protein sequence ID" value="OGF26296.1"/>
    <property type="molecule type" value="Genomic_DNA"/>
</dbReference>
<name>A0A1F5SIB0_9BACT</name>
<evidence type="ECO:0000256" key="2">
    <source>
        <dbReference type="SAM" id="Phobius"/>
    </source>
</evidence>
<comment type="caution">
    <text evidence="3">The sequence shown here is derived from an EMBL/GenBank/DDBJ whole genome shotgun (WGS) entry which is preliminary data.</text>
</comment>
<proteinExistence type="predicted"/>
<feature type="region of interest" description="Disordered" evidence="1">
    <location>
        <begin position="534"/>
        <end position="556"/>
    </location>
</feature>
<keyword evidence="2" id="KW-0812">Transmembrane</keyword>
<feature type="compositionally biased region" description="Gly residues" evidence="1">
    <location>
        <begin position="539"/>
        <end position="550"/>
    </location>
</feature>
<reference evidence="3 4" key="1">
    <citation type="journal article" date="2016" name="Nat. Commun.">
        <title>Thousands of microbial genomes shed light on interconnected biogeochemical processes in an aquifer system.</title>
        <authorList>
            <person name="Anantharaman K."/>
            <person name="Brown C.T."/>
            <person name="Hug L.A."/>
            <person name="Sharon I."/>
            <person name="Castelle C.J."/>
            <person name="Probst A.J."/>
            <person name="Thomas B.C."/>
            <person name="Singh A."/>
            <person name="Wilkins M.J."/>
            <person name="Karaoz U."/>
            <person name="Brodie E.L."/>
            <person name="Williams K.H."/>
            <person name="Hubbard S.S."/>
            <person name="Banfield J.F."/>
        </authorList>
    </citation>
    <scope>NUCLEOTIDE SEQUENCE [LARGE SCALE GENOMIC DNA]</scope>
</reference>
<feature type="transmembrane region" description="Helical" evidence="2">
    <location>
        <begin position="76"/>
        <end position="97"/>
    </location>
</feature>
<dbReference type="Proteomes" id="UP000178367">
    <property type="component" value="Unassembled WGS sequence"/>
</dbReference>
<evidence type="ECO:0000313" key="3">
    <source>
        <dbReference type="EMBL" id="OGF26296.1"/>
    </source>
</evidence>
<evidence type="ECO:0000313" key="4">
    <source>
        <dbReference type="Proteomes" id="UP000178367"/>
    </source>
</evidence>
<gene>
    <name evidence="3" type="ORF">A2227_03355</name>
</gene>
<keyword evidence="2" id="KW-0472">Membrane</keyword>
<protein>
    <submittedName>
        <fullName evidence="3">Uncharacterized protein</fullName>
    </submittedName>
</protein>
<accession>A0A1F5SIB0</accession>